<dbReference type="PANTHER" id="PTHR10724">
    <property type="entry name" value="30S RIBOSOMAL PROTEIN S1"/>
    <property type="match status" value="1"/>
</dbReference>
<dbReference type="KEGG" id="lwi:UE46_02955"/>
<dbReference type="NCBIfam" id="NF040579">
    <property type="entry name" value="S1_dom_CvfD"/>
    <property type="match status" value="1"/>
</dbReference>
<dbReference type="PROSITE" id="PS50126">
    <property type="entry name" value="S1"/>
    <property type="match status" value="1"/>
</dbReference>
<reference evidence="3" key="2">
    <citation type="submission" date="2015-03" db="EMBL/GenBank/DDBJ databases">
        <authorList>
            <person name="Murphy D."/>
        </authorList>
    </citation>
    <scope>NUCLEOTIDE SEQUENCE [LARGE SCALE GENOMIC DNA]</scope>
    <source>
        <strain evidence="3">WS 4560</strain>
    </source>
</reference>
<dbReference type="PANTHER" id="PTHR10724:SF10">
    <property type="entry name" value="S1 RNA-BINDING DOMAIN-CONTAINING PROTEIN 1"/>
    <property type="match status" value="1"/>
</dbReference>
<feature type="compositionally biased region" description="Basic and acidic residues" evidence="1">
    <location>
        <begin position="77"/>
        <end position="91"/>
    </location>
</feature>
<feature type="compositionally biased region" description="Basic and acidic residues" evidence="1">
    <location>
        <begin position="109"/>
        <end position="122"/>
    </location>
</feature>
<proteinExistence type="predicted"/>
<dbReference type="InterPro" id="IPR050437">
    <property type="entry name" value="Ribos_protein_bS1-like"/>
</dbReference>
<dbReference type="RefSeq" id="WP_036063586.1">
    <property type="nucleotide sequence ID" value="NZ_CP011102.1"/>
</dbReference>
<dbReference type="Proteomes" id="UP000223060">
    <property type="component" value="Chromosome"/>
</dbReference>
<reference evidence="5" key="1">
    <citation type="submission" date="2015-03" db="EMBL/GenBank/DDBJ databases">
        <authorList>
            <person name="Ferrari E."/>
            <person name="Walter M.C."/>
            <person name="Huptas C."/>
            <person name="Scherer S."/>
            <person name="Mueller-Herbst S."/>
        </authorList>
    </citation>
    <scope>NUCLEOTIDE SEQUENCE [LARGE SCALE GENOMIC DNA]</scope>
    <source>
        <strain evidence="5">LWP01</strain>
    </source>
</reference>
<keyword evidence="5" id="KW-1185">Reference proteome</keyword>
<reference evidence="4 6" key="3">
    <citation type="submission" date="2020-03" db="EMBL/GenBank/DDBJ databases">
        <title>Soil Listeria distribution.</title>
        <authorList>
            <person name="Liao J."/>
            <person name="Wiedmann M."/>
        </authorList>
    </citation>
    <scope>NUCLEOTIDE SEQUENCE [LARGE SCALE GENOMIC DNA]</scope>
    <source>
        <strain evidence="4 6">FSL L7-1523</strain>
    </source>
</reference>
<evidence type="ECO:0000256" key="1">
    <source>
        <dbReference type="SAM" id="MobiDB-lite"/>
    </source>
</evidence>
<dbReference type="EMBL" id="JAARRL010000009">
    <property type="protein sequence ID" value="MBC1500348.1"/>
    <property type="molecule type" value="Genomic_DNA"/>
</dbReference>
<name>A0A1S7FRW3_9LIST</name>
<protein>
    <submittedName>
        <fullName evidence="3 4">General stress protein</fullName>
    </submittedName>
</protein>
<dbReference type="GO" id="GO:0003735">
    <property type="term" value="F:structural constituent of ribosome"/>
    <property type="evidence" value="ECO:0007669"/>
    <property type="project" value="TreeGrafter"/>
</dbReference>
<dbReference type="AlphaFoldDB" id="A0A1S7FRW3"/>
<dbReference type="EMBL" id="CP011102">
    <property type="protein sequence ID" value="AQY50109.1"/>
    <property type="molecule type" value="Genomic_DNA"/>
</dbReference>
<sequence length="122" mass="13593">MSEFKVGDIITGKVAGIQGYGAFVALDDKTQGLVHISEIHHGFVKDVHDFLEVGQEVKVKILEINSETNKISLSIRATEEAPAKTKQESKRPQQQQQMSSGPDEGFNTLRDKLQEWVDKADK</sequence>
<gene>
    <name evidence="4" type="primary">yugI</name>
    <name evidence="4" type="ORF">HB943_07010</name>
    <name evidence="3" type="ORF">UE46_02955</name>
</gene>
<evidence type="ECO:0000313" key="6">
    <source>
        <dbReference type="Proteomes" id="UP000564536"/>
    </source>
</evidence>
<organism evidence="3 5">
    <name type="scientific">Listeria weihenstephanensis</name>
    <dbReference type="NCBI Taxonomy" id="1006155"/>
    <lineage>
        <taxon>Bacteria</taxon>
        <taxon>Bacillati</taxon>
        <taxon>Bacillota</taxon>
        <taxon>Bacilli</taxon>
        <taxon>Bacillales</taxon>
        <taxon>Listeriaceae</taxon>
        <taxon>Listeria</taxon>
    </lineage>
</organism>
<dbReference type="GO" id="GO:0005737">
    <property type="term" value="C:cytoplasm"/>
    <property type="evidence" value="ECO:0007669"/>
    <property type="project" value="UniProtKB-ARBA"/>
</dbReference>
<evidence type="ECO:0000313" key="5">
    <source>
        <dbReference type="Proteomes" id="UP000223060"/>
    </source>
</evidence>
<accession>A0A1S7FRW3</accession>
<evidence type="ECO:0000313" key="4">
    <source>
        <dbReference type="EMBL" id="MBC1500348.1"/>
    </source>
</evidence>
<dbReference type="GO" id="GO:0003729">
    <property type="term" value="F:mRNA binding"/>
    <property type="evidence" value="ECO:0007669"/>
    <property type="project" value="UniProtKB-ARBA"/>
</dbReference>
<dbReference type="SMART" id="SM00316">
    <property type="entry name" value="S1"/>
    <property type="match status" value="1"/>
</dbReference>
<dbReference type="InterPro" id="IPR012340">
    <property type="entry name" value="NA-bd_OB-fold"/>
</dbReference>
<dbReference type="GO" id="GO:0006412">
    <property type="term" value="P:translation"/>
    <property type="evidence" value="ECO:0007669"/>
    <property type="project" value="TreeGrafter"/>
</dbReference>
<feature type="domain" description="S1 motif" evidence="2">
    <location>
        <begin position="7"/>
        <end position="76"/>
    </location>
</feature>
<feature type="region of interest" description="Disordered" evidence="1">
    <location>
        <begin position="73"/>
        <end position="122"/>
    </location>
</feature>
<evidence type="ECO:0000259" key="2">
    <source>
        <dbReference type="PROSITE" id="PS50126"/>
    </source>
</evidence>
<dbReference type="NCBIfam" id="NF005973">
    <property type="entry name" value="PRK08059.1"/>
    <property type="match status" value="1"/>
</dbReference>
<dbReference type="SUPFAM" id="SSF50249">
    <property type="entry name" value="Nucleic acid-binding proteins"/>
    <property type="match status" value="1"/>
</dbReference>
<dbReference type="Pfam" id="PF00575">
    <property type="entry name" value="S1"/>
    <property type="match status" value="1"/>
</dbReference>
<dbReference type="FunFam" id="2.40.50.140:FF:000051">
    <property type="entry name" value="RNA-binding transcriptional accessory protein"/>
    <property type="match status" value="1"/>
</dbReference>
<dbReference type="Proteomes" id="UP000564536">
    <property type="component" value="Unassembled WGS sequence"/>
</dbReference>
<dbReference type="InterPro" id="IPR003029">
    <property type="entry name" value="S1_domain"/>
</dbReference>
<dbReference type="Gene3D" id="2.40.50.140">
    <property type="entry name" value="Nucleic acid-binding proteins"/>
    <property type="match status" value="1"/>
</dbReference>
<evidence type="ECO:0000313" key="3">
    <source>
        <dbReference type="EMBL" id="AQY50109.1"/>
    </source>
</evidence>